<feature type="domain" description="FPG-type" evidence="14">
    <location>
        <begin position="223"/>
        <end position="259"/>
    </location>
</feature>
<dbReference type="EC" id="4.2.99.18" evidence="2"/>
<evidence type="ECO:0000256" key="11">
    <source>
        <dbReference type="ARBA" id="ARBA00023268"/>
    </source>
</evidence>
<dbReference type="InterPro" id="IPR000214">
    <property type="entry name" value="Znf_DNA_glyclase/AP_lyase"/>
</dbReference>
<evidence type="ECO:0000256" key="6">
    <source>
        <dbReference type="ARBA" id="ARBA00022801"/>
    </source>
</evidence>
<dbReference type="Pfam" id="PF06831">
    <property type="entry name" value="H2TH"/>
    <property type="match status" value="1"/>
</dbReference>
<evidence type="ECO:0000256" key="8">
    <source>
        <dbReference type="ARBA" id="ARBA00023125"/>
    </source>
</evidence>
<dbReference type="PANTHER" id="PTHR42697:SF1">
    <property type="entry name" value="ENDONUCLEASE 8"/>
    <property type="match status" value="1"/>
</dbReference>
<accession>A0A6J7J6X3</accession>
<dbReference type="AlphaFoldDB" id="A0A6J7J6X3"/>
<keyword evidence="6" id="KW-0378">Hydrolase</keyword>
<dbReference type="GO" id="GO:0000703">
    <property type="term" value="F:oxidized pyrimidine nucleobase lesion DNA N-glycosylase activity"/>
    <property type="evidence" value="ECO:0007669"/>
    <property type="project" value="TreeGrafter"/>
</dbReference>
<dbReference type="PROSITE" id="PS51066">
    <property type="entry name" value="ZF_FPG_2"/>
    <property type="match status" value="1"/>
</dbReference>
<dbReference type="Gene3D" id="1.10.8.50">
    <property type="match status" value="1"/>
</dbReference>
<dbReference type="InterPro" id="IPR035937">
    <property type="entry name" value="FPG_N"/>
</dbReference>
<dbReference type="SUPFAM" id="SSF46946">
    <property type="entry name" value="S13-like H2TH domain"/>
    <property type="match status" value="1"/>
</dbReference>
<dbReference type="InterPro" id="IPR015886">
    <property type="entry name" value="H2TH_FPG"/>
</dbReference>
<evidence type="ECO:0000256" key="2">
    <source>
        <dbReference type="ARBA" id="ARBA00012720"/>
    </source>
</evidence>
<organism evidence="16">
    <name type="scientific">freshwater metagenome</name>
    <dbReference type="NCBI Taxonomy" id="449393"/>
    <lineage>
        <taxon>unclassified sequences</taxon>
        <taxon>metagenomes</taxon>
        <taxon>ecological metagenomes</taxon>
    </lineage>
</organism>
<dbReference type="SUPFAM" id="SSF57716">
    <property type="entry name" value="Glucocorticoid receptor-like (DNA-binding domain)"/>
    <property type="match status" value="1"/>
</dbReference>
<evidence type="ECO:0000259" key="14">
    <source>
        <dbReference type="PROSITE" id="PS51066"/>
    </source>
</evidence>
<keyword evidence="10" id="KW-0456">Lyase</keyword>
<sequence length="278" mass="31156">MSEGDSIHHLARRLRPALMGSPIEGAWNPSPRTRGRRWDRLLRGSTVVGVSARGKHLFISTDDGLVIHSHLGMSGSWIVHPHEETWPRPPTTAWAVLRRAGRDVAQFGGPLLLLRTRREVLGDPRLRRLGPDLCVAREVDVPRIVRRLRQDDRTRPVGDAFLDQRTMAGVGNVWKVEVCWALGIHPLLPLAAVTDDELAAMVRWIAPRIQRCGRLGTHLRPREVYGRTARGCPRCGGRILQRGSGDADRLTYWCADCQPWRPDVVGRGEPLPATRRVG</sequence>
<name>A0A6J7J6X3_9ZZZZ</name>
<keyword evidence="12" id="KW-0326">Glycosidase</keyword>
<feature type="domain" description="Formamidopyrimidine-DNA glycosylase catalytic" evidence="15">
    <location>
        <begin position="2"/>
        <end position="130"/>
    </location>
</feature>
<dbReference type="SMART" id="SM01232">
    <property type="entry name" value="H2TH"/>
    <property type="match status" value="1"/>
</dbReference>
<evidence type="ECO:0000256" key="3">
    <source>
        <dbReference type="ARBA" id="ARBA00022723"/>
    </source>
</evidence>
<keyword evidence="5" id="KW-0863">Zinc-finger</keyword>
<dbReference type="GO" id="GO:0140078">
    <property type="term" value="F:class I DNA-(apurinic or apyrimidinic site) endonuclease activity"/>
    <property type="evidence" value="ECO:0007669"/>
    <property type="project" value="UniProtKB-EC"/>
</dbReference>
<dbReference type="GO" id="GO:0003684">
    <property type="term" value="F:damaged DNA binding"/>
    <property type="evidence" value="ECO:0007669"/>
    <property type="project" value="InterPro"/>
</dbReference>
<keyword evidence="3" id="KW-0479">Metal-binding</keyword>
<dbReference type="SUPFAM" id="SSF81624">
    <property type="entry name" value="N-terminal domain of MutM-like DNA repair proteins"/>
    <property type="match status" value="1"/>
</dbReference>
<evidence type="ECO:0000256" key="5">
    <source>
        <dbReference type="ARBA" id="ARBA00022771"/>
    </source>
</evidence>
<evidence type="ECO:0000259" key="15">
    <source>
        <dbReference type="PROSITE" id="PS51068"/>
    </source>
</evidence>
<dbReference type="InterPro" id="IPR010979">
    <property type="entry name" value="Ribosomal_uS13-like_H2TH"/>
</dbReference>
<dbReference type="PROSITE" id="PS51068">
    <property type="entry name" value="FPG_CAT"/>
    <property type="match status" value="1"/>
</dbReference>
<evidence type="ECO:0000256" key="9">
    <source>
        <dbReference type="ARBA" id="ARBA00023204"/>
    </source>
</evidence>
<dbReference type="InterPro" id="IPR015887">
    <property type="entry name" value="DNA_glyclase_Znf_dom_DNA_BS"/>
</dbReference>
<evidence type="ECO:0000256" key="10">
    <source>
        <dbReference type="ARBA" id="ARBA00023239"/>
    </source>
</evidence>
<keyword evidence="4" id="KW-0227">DNA damage</keyword>
<evidence type="ECO:0000256" key="7">
    <source>
        <dbReference type="ARBA" id="ARBA00022833"/>
    </source>
</evidence>
<evidence type="ECO:0000256" key="13">
    <source>
        <dbReference type="ARBA" id="ARBA00044632"/>
    </source>
</evidence>
<keyword evidence="7" id="KW-0862">Zinc</keyword>
<dbReference type="PROSITE" id="PS01242">
    <property type="entry name" value="ZF_FPG_1"/>
    <property type="match status" value="1"/>
</dbReference>
<keyword evidence="8" id="KW-0238">DNA-binding</keyword>
<protein>
    <recommendedName>
        <fullName evidence="2">DNA-(apurinic or apyrimidinic site) lyase</fullName>
        <ecNumber evidence="2">4.2.99.18</ecNumber>
    </recommendedName>
</protein>
<proteinExistence type="inferred from homology"/>
<dbReference type="Gene3D" id="3.20.190.10">
    <property type="entry name" value="MutM-like, N-terminal"/>
    <property type="match status" value="1"/>
</dbReference>
<keyword evidence="9" id="KW-0234">DNA repair</keyword>
<reference evidence="16" key="1">
    <citation type="submission" date="2020-05" db="EMBL/GenBank/DDBJ databases">
        <authorList>
            <person name="Chiriac C."/>
            <person name="Salcher M."/>
            <person name="Ghai R."/>
            <person name="Kavagutti S V."/>
        </authorList>
    </citation>
    <scope>NUCLEOTIDE SEQUENCE</scope>
</reference>
<evidence type="ECO:0000256" key="1">
    <source>
        <dbReference type="ARBA" id="ARBA00009409"/>
    </source>
</evidence>
<dbReference type="EMBL" id="CAFBMK010000221">
    <property type="protein sequence ID" value="CAB4938417.1"/>
    <property type="molecule type" value="Genomic_DNA"/>
</dbReference>
<evidence type="ECO:0000256" key="12">
    <source>
        <dbReference type="ARBA" id="ARBA00023295"/>
    </source>
</evidence>
<dbReference type="Pfam" id="PF01149">
    <property type="entry name" value="Fapy_DNA_glyco"/>
    <property type="match status" value="1"/>
</dbReference>
<gene>
    <name evidence="16" type="ORF">UFOPK3564_02796</name>
</gene>
<comment type="similarity">
    <text evidence="1">Belongs to the FPG family.</text>
</comment>
<evidence type="ECO:0000256" key="4">
    <source>
        <dbReference type="ARBA" id="ARBA00022763"/>
    </source>
</evidence>
<dbReference type="InterPro" id="IPR012319">
    <property type="entry name" value="FPG_cat"/>
</dbReference>
<dbReference type="PANTHER" id="PTHR42697">
    <property type="entry name" value="ENDONUCLEASE 8"/>
    <property type="match status" value="1"/>
</dbReference>
<evidence type="ECO:0000313" key="16">
    <source>
        <dbReference type="EMBL" id="CAB4938417.1"/>
    </source>
</evidence>
<dbReference type="GO" id="GO:0008270">
    <property type="term" value="F:zinc ion binding"/>
    <property type="evidence" value="ECO:0007669"/>
    <property type="project" value="UniProtKB-KW"/>
</dbReference>
<comment type="catalytic activity">
    <reaction evidence="13">
        <text>2'-deoxyribonucleotide-(2'-deoxyribose 5'-phosphate)-2'-deoxyribonucleotide-DNA = a 3'-end 2'-deoxyribonucleotide-(2,3-dehydro-2,3-deoxyribose 5'-phosphate)-DNA + a 5'-end 5'-phospho-2'-deoxyribonucleoside-DNA + H(+)</text>
        <dbReference type="Rhea" id="RHEA:66592"/>
        <dbReference type="Rhea" id="RHEA-COMP:13180"/>
        <dbReference type="Rhea" id="RHEA-COMP:16897"/>
        <dbReference type="Rhea" id="RHEA-COMP:17067"/>
        <dbReference type="ChEBI" id="CHEBI:15378"/>
        <dbReference type="ChEBI" id="CHEBI:136412"/>
        <dbReference type="ChEBI" id="CHEBI:157695"/>
        <dbReference type="ChEBI" id="CHEBI:167181"/>
        <dbReference type="EC" id="4.2.99.18"/>
    </reaction>
</comment>
<dbReference type="GO" id="GO:0006284">
    <property type="term" value="P:base-excision repair"/>
    <property type="evidence" value="ECO:0007669"/>
    <property type="project" value="InterPro"/>
</dbReference>
<keyword evidence="11" id="KW-0511">Multifunctional enzyme</keyword>
<dbReference type="SMART" id="SM00898">
    <property type="entry name" value="Fapy_DNA_glyco"/>
    <property type="match status" value="1"/>
</dbReference>